<dbReference type="EMBL" id="RQFA01000048">
    <property type="protein sequence ID" value="TGK32707.1"/>
    <property type="molecule type" value="Genomic_DNA"/>
</dbReference>
<evidence type="ECO:0000313" key="1">
    <source>
        <dbReference type="EMBL" id="TGK32707.1"/>
    </source>
</evidence>
<reference evidence="1" key="1">
    <citation type="journal article" date="2019" name="PLoS Negl. Trop. Dis.">
        <title>Revisiting the worldwide diversity of Leptospira species in the environment.</title>
        <authorList>
            <person name="Vincent A.T."/>
            <person name="Schiettekatte O."/>
            <person name="Bourhy P."/>
            <person name="Veyrier F.J."/>
            <person name="Picardeau M."/>
        </authorList>
    </citation>
    <scope>NUCLEOTIDE SEQUENCE [LARGE SCALE GENOMIC DNA]</scope>
    <source>
        <strain evidence="1">201800299</strain>
    </source>
</reference>
<dbReference type="AlphaFoldDB" id="A0A5F1Y9C7"/>
<dbReference type="Proteomes" id="UP000298277">
    <property type="component" value="Unassembled WGS sequence"/>
</dbReference>
<comment type="caution">
    <text evidence="1">The sequence shown here is derived from an EMBL/GenBank/DDBJ whole genome shotgun (WGS) entry which is preliminary data.</text>
</comment>
<sequence length="204" mass="24067">MRIDPRTIACFLFFQSCSVFVKTDFPTFAQKGAVIDERKISYELIGWQEDSDRRNVSEILKTLHISGAFSEISVHTKSKNRIKIQIILEKSSGYSLLFGEQTRPVSWMIEQEPGRFSLYLLNRIFSVQTFLLVPIRQKYEDRILFKVWKKNEKLREYSYPITKTQYIGWVSLGLRFFDDREEIPKLYSDLTKDFIRNVTEAAPL</sequence>
<proteinExistence type="predicted"/>
<keyword evidence="2" id="KW-1185">Reference proteome</keyword>
<gene>
    <name evidence="1" type="ORF">EHQ17_12105</name>
</gene>
<evidence type="ECO:0000313" key="2">
    <source>
        <dbReference type="Proteomes" id="UP000298277"/>
    </source>
</evidence>
<dbReference type="RefSeq" id="WP_135594346.1">
    <property type="nucleotide sequence ID" value="NZ_RQEZ01000116.1"/>
</dbReference>
<protein>
    <recommendedName>
        <fullName evidence="3">Lipoprotein</fullName>
    </recommendedName>
</protein>
<name>A0A5F1Y9C7_9LEPT</name>
<evidence type="ECO:0008006" key="3">
    <source>
        <dbReference type="Google" id="ProtNLM"/>
    </source>
</evidence>
<organism evidence="1 2">
    <name type="scientific">Leptospira gomenensis</name>
    <dbReference type="NCBI Taxonomy" id="2484974"/>
    <lineage>
        <taxon>Bacteria</taxon>
        <taxon>Pseudomonadati</taxon>
        <taxon>Spirochaetota</taxon>
        <taxon>Spirochaetia</taxon>
        <taxon>Leptospirales</taxon>
        <taxon>Leptospiraceae</taxon>
        <taxon>Leptospira</taxon>
    </lineage>
</organism>
<dbReference type="PROSITE" id="PS51257">
    <property type="entry name" value="PROKAR_LIPOPROTEIN"/>
    <property type="match status" value="1"/>
</dbReference>
<dbReference type="OrthoDB" id="339340at2"/>
<accession>A0A5F1Y9C7</accession>